<dbReference type="Pfam" id="PF03192">
    <property type="entry name" value="DUF257"/>
    <property type="match status" value="1"/>
</dbReference>
<evidence type="ECO:0000313" key="1">
    <source>
        <dbReference type="EMBL" id="BAA30974.1"/>
    </source>
</evidence>
<keyword evidence="2" id="KW-1185">Reference proteome</keyword>
<proteinExistence type="predicted"/>
<dbReference type="InterPro" id="IPR005489">
    <property type="entry name" value="DUF257"/>
</dbReference>
<dbReference type="AlphaFoldDB" id="O59503"/>
<evidence type="ECO:0008006" key="3">
    <source>
        <dbReference type="Google" id="ProtNLM"/>
    </source>
</evidence>
<accession>O59503</accession>
<dbReference type="PIR" id="G71197">
    <property type="entry name" value="G71197"/>
</dbReference>
<dbReference type="KEGG" id="pho:PH1853"/>
<organism evidence="1 2">
    <name type="scientific">Pyrococcus horikoshii (strain ATCC 700860 / DSM 12428 / JCM 9974 / NBRC 100139 / OT-3)</name>
    <dbReference type="NCBI Taxonomy" id="70601"/>
    <lineage>
        <taxon>Archaea</taxon>
        <taxon>Methanobacteriati</taxon>
        <taxon>Methanobacteriota</taxon>
        <taxon>Thermococci</taxon>
        <taxon>Thermococcales</taxon>
        <taxon>Thermococcaceae</taxon>
        <taxon>Pyrococcus</taxon>
    </lineage>
</organism>
<reference evidence="1 2" key="1">
    <citation type="journal article" date="1998" name="DNA Res.">
        <title>Complete sequence and gene organization of the genome of a hyper-thermophilic archaebacterium, Pyrococcus horikoshii OT3.</title>
        <authorList>
            <person name="Kawarabayasi Y."/>
            <person name="Sawada M."/>
            <person name="Horikawa H."/>
            <person name="Haikawa Y."/>
            <person name="Hino Y."/>
            <person name="Yamamoto S."/>
            <person name="Sekine M."/>
            <person name="Baba S."/>
            <person name="Kosugi H."/>
            <person name="Hosoyama A."/>
            <person name="Nagai Y."/>
            <person name="Sakai M."/>
            <person name="Ogura K."/>
            <person name="Otuka R."/>
            <person name="Nakazawa H."/>
            <person name="Takamiya M."/>
            <person name="Ohfuku Y."/>
            <person name="Funahashi T."/>
            <person name="Tanaka T."/>
            <person name="Kudoh Y."/>
            <person name="Yamazaki J."/>
            <person name="Kushida N."/>
            <person name="Oguchi A."/>
            <person name="Aoki K."/>
            <person name="Nakamura Y."/>
            <person name="Robb T.F."/>
            <person name="Horikoshi K."/>
            <person name="Masuchi Y."/>
            <person name="Shizuya H."/>
            <person name="Kikuchi H."/>
        </authorList>
    </citation>
    <scope>NUCLEOTIDE SEQUENCE [LARGE SCALE GENOMIC DNA]</scope>
    <source>
        <strain evidence="2">ATCC 700860 / DSM 12428 / JCM 9974 / NBRC 100139 / OT-3</strain>
    </source>
</reference>
<dbReference type="EnsemblBacteria" id="BAA30974">
    <property type="protein sequence ID" value="BAA30974"/>
    <property type="gene ID" value="BAA30974"/>
</dbReference>
<name>O59503_PYRHO</name>
<dbReference type="Gene3D" id="3.40.50.11570">
    <property type="entry name" value="Protein of unknown function DUF257"/>
    <property type="match status" value="1"/>
</dbReference>
<evidence type="ECO:0000313" key="2">
    <source>
        <dbReference type="Proteomes" id="UP000000752"/>
    </source>
</evidence>
<sequence length="218" mass="24810">MLMEISEVIGKEKISVLVEYTSDDIIGPTLFAMLNKIRETYREDALIIITDFLDTLPICRYHAELIGVRTEVIDKSAIIKVGGKINSGNVLYKIPISSYPVYKTLYEETLEKVLESVDTHRGFFVNVQIGIENLMNIFEKKELIEQIHDIGEYIVTKNKDIRDLVFINVESLRNTSIEVLSLLRTIFPVVVKLMNNGRSFVVEKSVLPSLRGSVGTIW</sequence>
<dbReference type="STRING" id="70601.gene:9378857"/>
<protein>
    <recommendedName>
        <fullName evidence="3">KaiC-like domain-containing protein</fullName>
    </recommendedName>
</protein>
<dbReference type="eggNOG" id="arCOG03792">
    <property type="taxonomic scope" value="Archaea"/>
</dbReference>
<gene>
    <name evidence="1" type="ordered locus">PH1853</name>
</gene>
<dbReference type="Proteomes" id="UP000000752">
    <property type="component" value="Chromosome"/>
</dbReference>
<dbReference type="EMBL" id="BA000001">
    <property type="protein sequence ID" value="BAA30974.1"/>
    <property type="molecule type" value="Genomic_DNA"/>
</dbReference>